<dbReference type="Proteomes" id="UP000310636">
    <property type="component" value="Unassembled WGS sequence"/>
</dbReference>
<dbReference type="OrthoDB" id="9805416at2"/>
<feature type="domain" description="D-isomer specific 2-hydroxyacid dehydrogenase catalytic" evidence="5">
    <location>
        <begin position="55"/>
        <end position="336"/>
    </location>
</feature>
<evidence type="ECO:0000259" key="5">
    <source>
        <dbReference type="Pfam" id="PF00389"/>
    </source>
</evidence>
<dbReference type="CDD" id="cd05299">
    <property type="entry name" value="CtBP_dh"/>
    <property type="match status" value="1"/>
</dbReference>
<dbReference type="GO" id="GO:0003714">
    <property type="term" value="F:transcription corepressor activity"/>
    <property type="evidence" value="ECO:0007669"/>
    <property type="project" value="InterPro"/>
</dbReference>
<evidence type="ECO:0000259" key="6">
    <source>
        <dbReference type="Pfam" id="PF02826"/>
    </source>
</evidence>
<dbReference type="GO" id="GO:0016616">
    <property type="term" value="F:oxidoreductase activity, acting on the CH-OH group of donors, NAD or NADP as acceptor"/>
    <property type="evidence" value="ECO:0007669"/>
    <property type="project" value="InterPro"/>
</dbReference>
<dbReference type="InterPro" id="IPR043322">
    <property type="entry name" value="CtBP"/>
</dbReference>
<dbReference type="Pfam" id="PF02826">
    <property type="entry name" value="2-Hacid_dh_C"/>
    <property type="match status" value="1"/>
</dbReference>
<dbReference type="Gene3D" id="3.40.50.720">
    <property type="entry name" value="NAD(P)-binding Rossmann-like Domain"/>
    <property type="match status" value="2"/>
</dbReference>
<organism evidence="7 8">
    <name type="scientific">Cohnella fermenti</name>
    <dbReference type="NCBI Taxonomy" id="2565925"/>
    <lineage>
        <taxon>Bacteria</taxon>
        <taxon>Bacillati</taxon>
        <taxon>Bacillota</taxon>
        <taxon>Bacilli</taxon>
        <taxon>Bacillales</taxon>
        <taxon>Paenibacillaceae</taxon>
        <taxon>Cohnella</taxon>
    </lineage>
</organism>
<keyword evidence="8" id="KW-1185">Reference proteome</keyword>
<sequence>MTHRSRERKERGEGMLTARTNWKVAVTDSGFPDLAPEAEALSGTGASLAPGRCRTAEEVAALCADADAVLTQWAPVTAEAIAAMTRCKVIVRYGIGVDNVDLEAARAKGIPVANVPDYAIEEVADHALSLLLASVRRIPQVAAQVRKGVWEIAPCRPIVGLQGRKLGVAGFGNIARAVVRRAQAFGMTTLAYDPYAAPDVFARHGTEQADWETLLAESDFVSIHLPLNGQTRRLFDDRAFAAMKPGAHLINTSRGGVVDTDALVRALREGRLAGAALDVLDEEPIAAGHPLLQLDSCIVTSHCAWYSESSLLRLQRYAALEVRRVLEGGHPVHVVNGVEAVR</sequence>
<reference evidence="7 8" key="1">
    <citation type="submission" date="2019-04" db="EMBL/GenBank/DDBJ databases">
        <title>Cohnella sp. nov. isolated from preserved vegetables.</title>
        <authorList>
            <person name="Lin S.-Y."/>
            <person name="Hung M.-H."/>
            <person name="Young C.-C."/>
        </authorList>
    </citation>
    <scope>NUCLEOTIDE SEQUENCE [LARGE SCALE GENOMIC DNA]</scope>
    <source>
        <strain evidence="7 8">CC-MHH1044</strain>
    </source>
</reference>
<dbReference type="SUPFAM" id="SSF51735">
    <property type="entry name" value="NAD(P)-binding Rossmann-fold domains"/>
    <property type="match status" value="1"/>
</dbReference>
<keyword evidence="3" id="KW-0520">NAD</keyword>
<dbReference type="InterPro" id="IPR029753">
    <property type="entry name" value="D-isomer_DH_CS"/>
</dbReference>
<evidence type="ECO:0000313" key="8">
    <source>
        <dbReference type="Proteomes" id="UP000310636"/>
    </source>
</evidence>
<dbReference type="InterPro" id="IPR036291">
    <property type="entry name" value="NAD(P)-bd_dom_sf"/>
</dbReference>
<proteinExistence type="inferred from homology"/>
<evidence type="ECO:0000256" key="2">
    <source>
        <dbReference type="ARBA" id="ARBA00023002"/>
    </source>
</evidence>
<evidence type="ECO:0000256" key="3">
    <source>
        <dbReference type="ARBA" id="ARBA00023027"/>
    </source>
</evidence>
<protein>
    <submittedName>
        <fullName evidence="7">C-terminal binding protein</fullName>
    </submittedName>
</protein>
<dbReference type="Pfam" id="PF00389">
    <property type="entry name" value="2-Hacid_dh"/>
    <property type="match status" value="1"/>
</dbReference>
<dbReference type="AlphaFoldDB" id="A0A4V3WFY4"/>
<accession>A0A4V3WFY4</accession>
<dbReference type="InterPro" id="IPR050418">
    <property type="entry name" value="D-iso_2-hydroxyacid_DH_PdxB"/>
</dbReference>
<evidence type="ECO:0000256" key="4">
    <source>
        <dbReference type="RuleBase" id="RU003719"/>
    </source>
</evidence>
<dbReference type="PANTHER" id="PTHR43761">
    <property type="entry name" value="D-ISOMER SPECIFIC 2-HYDROXYACID DEHYDROGENASE FAMILY PROTEIN (AFU_ORTHOLOGUE AFUA_1G13630)"/>
    <property type="match status" value="1"/>
</dbReference>
<feature type="domain" description="D-isomer specific 2-hydroxyacid dehydrogenase NAD-binding" evidence="6">
    <location>
        <begin position="128"/>
        <end position="304"/>
    </location>
</feature>
<dbReference type="PANTHER" id="PTHR43761:SF1">
    <property type="entry name" value="D-ISOMER SPECIFIC 2-HYDROXYACID DEHYDROGENASE CATALYTIC DOMAIN-CONTAINING PROTEIN-RELATED"/>
    <property type="match status" value="1"/>
</dbReference>
<gene>
    <name evidence="7" type="ORF">E6C55_07245</name>
</gene>
<dbReference type="GO" id="GO:0051287">
    <property type="term" value="F:NAD binding"/>
    <property type="evidence" value="ECO:0007669"/>
    <property type="project" value="InterPro"/>
</dbReference>
<comment type="caution">
    <text evidence="7">The sequence shown here is derived from an EMBL/GenBank/DDBJ whole genome shotgun (WGS) entry which is preliminary data.</text>
</comment>
<keyword evidence="2 4" id="KW-0560">Oxidoreductase</keyword>
<evidence type="ECO:0000313" key="7">
    <source>
        <dbReference type="EMBL" id="THF82172.1"/>
    </source>
</evidence>
<name>A0A4V3WFY4_9BACL</name>
<dbReference type="PROSITE" id="PS00670">
    <property type="entry name" value="D_2_HYDROXYACID_DH_2"/>
    <property type="match status" value="1"/>
</dbReference>
<comment type="similarity">
    <text evidence="1 4">Belongs to the D-isomer specific 2-hydroxyacid dehydrogenase family.</text>
</comment>
<dbReference type="EMBL" id="SSOB01000007">
    <property type="protein sequence ID" value="THF82172.1"/>
    <property type="molecule type" value="Genomic_DNA"/>
</dbReference>
<dbReference type="InterPro" id="IPR006139">
    <property type="entry name" value="D-isomer_2_OHA_DH_cat_dom"/>
</dbReference>
<evidence type="ECO:0000256" key="1">
    <source>
        <dbReference type="ARBA" id="ARBA00005854"/>
    </source>
</evidence>
<dbReference type="SUPFAM" id="SSF52283">
    <property type="entry name" value="Formate/glycerate dehydrogenase catalytic domain-like"/>
    <property type="match status" value="1"/>
</dbReference>
<dbReference type="FunFam" id="3.40.50.720:FF:000203">
    <property type="entry name" value="D-3-phosphoglycerate dehydrogenase (SerA)"/>
    <property type="match status" value="1"/>
</dbReference>
<dbReference type="InterPro" id="IPR006140">
    <property type="entry name" value="D-isomer_DH_NAD-bd"/>
</dbReference>